<name>A0A8C2R7R0_CAPHI</name>
<dbReference type="AlphaFoldDB" id="A0A8C2R7R0"/>
<keyword evidence="1" id="KW-0813">Transport</keyword>
<keyword evidence="2" id="KW-0406">Ion transport</keyword>
<dbReference type="GO" id="GO:0046961">
    <property type="term" value="F:proton-transporting ATPase activity, rotational mechanism"/>
    <property type="evidence" value="ECO:0007669"/>
    <property type="project" value="InterPro"/>
</dbReference>
<protein>
    <submittedName>
        <fullName evidence="3">ATPase H+ transporting V0 subunit d1</fullName>
    </submittedName>
</protein>
<reference evidence="3" key="1">
    <citation type="submission" date="2019-03" db="EMBL/GenBank/DDBJ databases">
        <title>Genome sequencing and reference-guided assembly of Black Bengal Goat (Capra hircus).</title>
        <authorList>
            <person name="Siddiki A.Z."/>
            <person name="Baten A."/>
            <person name="Billah M."/>
            <person name="Alam M.A.U."/>
            <person name="Shawrob K.S.M."/>
            <person name="Saha S."/>
            <person name="Chowdhury M."/>
            <person name="Rahman A.H."/>
            <person name="Stear M."/>
            <person name="Miah G."/>
            <person name="Das G.B."/>
            <person name="Hossain M.M."/>
            <person name="Kumkum M."/>
            <person name="Islam M.S."/>
            <person name="Mollah A.M."/>
            <person name="Ahsan A."/>
            <person name="Tusar F."/>
            <person name="Khan M.K.I."/>
        </authorList>
    </citation>
    <scope>NUCLEOTIDE SEQUENCE [LARGE SCALE GENOMIC DNA]</scope>
</reference>
<dbReference type="SUPFAM" id="SSF103486">
    <property type="entry name" value="V-type ATP synthase subunit C"/>
    <property type="match status" value="1"/>
</dbReference>
<dbReference type="Pfam" id="PF01992">
    <property type="entry name" value="vATP-synt_AC39"/>
    <property type="match status" value="1"/>
</dbReference>
<dbReference type="PANTHER" id="PTHR11028">
    <property type="entry name" value="VACUOLAR ATP SYNTHASE SUBUNIT AC39"/>
    <property type="match status" value="1"/>
</dbReference>
<dbReference type="Gene3D" id="1.10.132.50">
    <property type="entry name" value="ATP synthase (C/AC39) subunit, domain 3"/>
    <property type="match status" value="1"/>
</dbReference>
<sequence length="179" mass="20085">MSFFPELYFNVDNGYLEGLVRGLKAGVLSQADYLNLVQCETLEDLKLHLQSTDYGNFLANEASPLTVSVIDDRLKEKMVVEFRHMRNHAYEPLASFLDFITPVDLYTCHTYICRNRAGSLLPTASQEQPLTQDALLKYGLLPKGPCPGLGVTAWDTQAQTLSWPLAFFRGPPLLSWLGL</sequence>
<evidence type="ECO:0000256" key="1">
    <source>
        <dbReference type="ARBA" id="ARBA00022448"/>
    </source>
</evidence>
<dbReference type="Ensembl" id="ENSCHIT00010035098.1">
    <property type="protein sequence ID" value="ENSCHIP00010024810.1"/>
    <property type="gene ID" value="ENSCHIG00010018433.1"/>
</dbReference>
<dbReference type="InterPro" id="IPR002843">
    <property type="entry name" value="ATPase_V0-cplx_csu/dsu"/>
</dbReference>
<dbReference type="GO" id="GO:0033179">
    <property type="term" value="C:proton-transporting V-type ATPase, V0 domain"/>
    <property type="evidence" value="ECO:0007669"/>
    <property type="project" value="InterPro"/>
</dbReference>
<proteinExistence type="predicted"/>
<dbReference type="InterPro" id="IPR044911">
    <property type="entry name" value="V-type_ATPase_csu/dsu_dom_3"/>
</dbReference>
<organism evidence="3">
    <name type="scientific">Capra hircus</name>
    <name type="common">Goat</name>
    <dbReference type="NCBI Taxonomy" id="9925"/>
    <lineage>
        <taxon>Eukaryota</taxon>
        <taxon>Metazoa</taxon>
        <taxon>Chordata</taxon>
        <taxon>Craniata</taxon>
        <taxon>Vertebrata</taxon>
        <taxon>Euteleostomi</taxon>
        <taxon>Mammalia</taxon>
        <taxon>Eutheria</taxon>
        <taxon>Laurasiatheria</taxon>
        <taxon>Artiodactyla</taxon>
        <taxon>Ruminantia</taxon>
        <taxon>Pecora</taxon>
        <taxon>Bovidae</taxon>
        <taxon>Caprinae</taxon>
        <taxon>Capra</taxon>
    </lineage>
</organism>
<dbReference type="InterPro" id="IPR036079">
    <property type="entry name" value="ATPase_csu/dsu_sf"/>
</dbReference>
<reference evidence="3" key="2">
    <citation type="submission" date="2025-08" db="UniProtKB">
        <authorList>
            <consortium name="Ensembl"/>
        </authorList>
    </citation>
    <scope>IDENTIFICATION</scope>
</reference>
<accession>A0A8C2R7R0</accession>
<dbReference type="InterPro" id="IPR016727">
    <property type="entry name" value="ATPase_V0-cplx_dsu"/>
</dbReference>
<evidence type="ECO:0000256" key="2">
    <source>
        <dbReference type="ARBA" id="ARBA00023065"/>
    </source>
</evidence>
<evidence type="ECO:0000313" key="3">
    <source>
        <dbReference type="Ensembl" id="ENSCHIP00010024810.1"/>
    </source>
</evidence>
<gene>
    <name evidence="3" type="primary">ATP6V0D1</name>
</gene>